<feature type="signal peptide" evidence="3">
    <location>
        <begin position="1"/>
        <end position="24"/>
    </location>
</feature>
<dbReference type="InterPro" id="IPR027385">
    <property type="entry name" value="Beta-barrel_OMP"/>
</dbReference>
<dbReference type="AlphaFoldDB" id="A0AA46DDY4"/>
<evidence type="ECO:0000313" key="6">
    <source>
        <dbReference type="Proteomes" id="UP000294772"/>
    </source>
</evidence>
<evidence type="ECO:0000256" key="2">
    <source>
        <dbReference type="ARBA" id="ARBA00022729"/>
    </source>
</evidence>
<evidence type="ECO:0000259" key="4">
    <source>
        <dbReference type="Pfam" id="PF13505"/>
    </source>
</evidence>
<accession>A0AA46DDY4</accession>
<comment type="caution">
    <text evidence="5">The sequence shown here is derived from an EMBL/GenBank/DDBJ whole genome shotgun (WGS) entry which is preliminary data.</text>
</comment>
<protein>
    <submittedName>
        <fullName evidence="5">Opacity protein-like surface antigen</fullName>
    </submittedName>
</protein>
<evidence type="ECO:0000256" key="3">
    <source>
        <dbReference type="SAM" id="SignalP"/>
    </source>
</evidence>
<comment type="subcellular location">
    <subcellularLocation>
        <location evidence="1">Cell outer membrane</location>
    </subcellularLocation>
</comment>
<dbReference type="GO" id="GO:0009279">
    <property type="term" value="C:cell outer membrane"/>
    <property type="evidence" value="ECO:0007669"/>
    <property type="project" value="UniProtKB-SubCell"/>
</dbReference>
<organism evidence="5 6">
    <name type="scientific">Caldimonas thermodepolymerans</name>
    <dbReference type="NCBI Taxonomy" id="215580"/>
    <lineage>
        <taxon>Bacteria</taxon>
        <taxon>Pseudomonadati</taxon>
        <taxon>Pseudomonadota</taxon>
        <taxon>Betaproteobacteria</taxon>
        <taxon>Burkholderiales</taxon>
        <taxon>Sphaerotilaceae</taxon>
        <taxon>Caldimonas</taxon>
    </lineage>
</organism>
<feature type="chain" id="PRO_5041218663" evidence="3">
    <location>
        <begin position="25"/>
        <end position="201"/>
    </location>
</feature>
<reference evidence="5 6" key="1">
    <citation type="submission" date="2019-03" db="EMBL/GenBank/DDBJ databases">
        <title>Genomic Encyclopedia of Type Strains, Phase IV (KMG-IV): sequencing the most valuable type-strain genomes for metagenomic binning, comparative biology and taxonomic classification.</title>
        <authorList>
            <person name="Goeker M."/>
        </authorList>
    </citation>
    <scope>NUCLEOTIDE SEQUENCE [LARGE SCALE GENOMIC DNA]</scope>
    <source>
        <strain evidence="5 6">DSM 15264</strain>
    </source>
</reference>
<dbReference type="Proteomes" id="UP000294772">
    <property type="component" value="Unassembled WGS sequence"/>
</dbReference>
<feature type="domain" description="Outer membrane protein beta-barrel" evidence="4">
    <location>
        <begin position="15"/>
        <end position="201"/>
    </location>
</feature>
<dbReference type="Gene3D" id="2.40.160.20">
    <property type="match status" value="1"/>
</dbReference>
<gene>
    <name evidence="5" type="ORF">EV676_106246</name>
</gene>
<dbReference type="SUPFAM" id="SSF56925">
    <property type="entry name" value="OMPA-like"/>
    <property type="match status" value="1"/>
</dbReference>
<dbReference type="EMBL" id="SLXF01000006">
    <property type="protein sequence ID" value="TCP06761.1"/>
    <property type="molecule type" value="Genomic_DNA"/>
</dbReference>
<evidence type="ECO:0000256" key="1">
    <source>
        <dbReference type="ARBA" id="ARBA00004442"/>
    </source>
</evidence>
<proteinExistence type="predicted"/>
<dbReference type="RefSeq" id="WP_232529469.1">
    <property type="nucleotide sequence ID" value="NZ_CALFFA010000032.1"/>
</dbReference>
<keyword evidence="2 3" id="KW-0732">Signal</keyword>
<sequence length="201" mass="21502">MSQRRLRRSACAWGLAALALPAMAQDGQGLRVQERPSWIPHTTHGYLGINLGRSDFDVSCSGGFRCDRTDWGGKISLGGMATPNFGVEVGYVNVGEADRDGGSTEAQGINISAVGVLPLSTSFSLVGRLGTTYGWTDTSASSQSGADTGSAHGFGLSYGAGLSLDLSRDWAAVLEWDRYRFRFEGGRDDVDLYSIGLKYKF</sequence>
<dbReference type="Pfam" id="PF13505">
    <property type="entry name" value="OMP_b-brl"/>
    <property type="match status" value="1"/>
</dbReference>
<evidence type="ECO:0000313" key="5">
    <source>
        <dbReference type="EMBL" id="TCP06761.1"/>
    </source>
</evidence>
<dbReference type="InterPro" id="IPR011250">
    <property type="entry name" value="OMP/PagP_B-barrel"/>
</dbReference>
<name>A0AA46DDY4_9BURK</name>